<evidence type="ECO:0000313" key="1">
    <source>
        <dbReference type="EMBL" id="MPN41207.1"/>
    </source>
</evidence>
<sequence length="112" mass="12621">MNSGIFIKSVYEVCQNLTNSINGKYIVIDKPRGNEGKSTLGRLFREGIHRLEDPAVKRVEGHPGAVVLILGRCNRSWLRYSCKVRTSRRGSPESKVVPRKQALSSFGMKELF</sequence>
<protein>
    <submittedName>
        <fullName evidence="1">Uncharacterized protein</fullName>
    </submittedName>
</protein>
<reference evidence="1" key="1">
    <citation type="submission" date="2019-08" db="EMBL/GenBank/DDBJ databases">
        <authorList>
            <person name="Kucharzyk K."/>
            <person name="Murdoch R.W."/>
            <person name="Higgins S."/>
            <person name="Loffler F."/>
        </authorList>
    </citation>
    <scope>NUCLEOTIDE SEQUENCE</scope>
</reference>
<name>A0A645HQF9_9ZZZZ</name>
<dbReference type="AlphaFoldDB" id="A0A645HQF9"/>
<accession>A0A645HQF9</accession>
<dbReference type="EMBL" id="VSSQ01098096">
    <property type="protein sequence ID" value="MPN41207.1"/>
    <property type="molecule type" value="Genomic_DNA"/>
</dbReference>
<comment type="caution">
    <text evidence="1">The sequence shown here is derived from an EMBL/GenBank/DDBJ whole genome shotgun (WGS) entry which is preliminary data.</text>
</comment>
<proteinExistence type="predicted"/>
<organism evidence="1">
    <name type="scientific">bioreactor metagenome</name>
    <dbReference type="NCBI Taxonomy" id="1076179"/>
    <lineage>
        <taxon>unclassified sequences</taxon>
        <taxon>metagenomes</taxon>
        <taxon>ecological metagenomes</taxon>
    </lineage>
</organism>
<gene>
    <name evidence="1" type="ORF">SDC9_188749</name>
</gene>